<accession>A0A9X3EG41</accession>
<feature type="domain" description="PepSY" evidence="2">
    <location>
        <begin position="257"/>
        <end position="318"/>
    </location>
</feature>
<keyword evidence="1" id="KW-0472">Membrane</keyword>
<dbReference type="AlphaFoldDB" id="A0A9X3EG41"/>
<evidence type="ECO:0000313" key="4">
    <source>
        <dbReference type="Proteomes" id="UP001150830"/>
    </source>
</evidence>
<reference evidence="3" key="1">
    <citation type="submission" date="2022-11" db="EMBL/GenBank/DDBJ databases">
        <title>Parathalassolutuus dongxingensis gen. nov., sp. nov., a novel member of family Oceanospirillaceae isolated from a coastal shrimp pond in Guangxi, China.</title>
        <authorList>
            <person name="Chen H."/>
        </authorList>
    </citation>
    <scope>NUCLEOTIDE SEQUENCE</scope>
    <source>
        <strain evidence="3">G-43</strain>
    </source>
</reference>
<feature type="transmembrane region" description="Helical" evidence="1">
    <location>
        <begin position="200"/>
        <end position="220"/>
    </location>
</feature>
<protein>
    <submittedName>
        <fullName evidence="3">PepSY-associated TM helix domain-containing protein</fullName>
    </submittedName>
</protein>
<dbReference type="Pfam" id="PF03413">
    <property type="entry name" value="PepSY"/>
    <property type="match status" value="1"/>
</dbReference>
<feature type="transmembrane region" description="Helical" evidence="1">
    <location>
        <begin position="12"/>
        <end position="38"/>
    </location>
</feature>
<keyword evidence="1" id="KW-0812">Transmembrane</keyword>
<name>A0A9X3EG41_9GAMM</name>
<feature type="transmembrane region" description="Helical" evidence="1">
    <location>
        <begin position="149"/>
        <end position="169"/>
    </location>
</feature>
<feature type="transmembrane region" description="Helical" evidence="1">
    <location>
        <begin position="344"/>
        <end position="365"/>
    </location>
</feature>
<evidence type="ECO:0000256" key="1">
    <source>
        <dbReference type="SAM" id="Phobius"/>
    </source>
</evidence>
<evidence type="ECO:0000313" key="3">
    <source>
        <dbReference type="EMBL" id="MCY0966897.1"/>
    </source>
</evidence>
<dbReference type="RefSeq" id="WP_283175105.1">
    <property type="nucleotide sequence ID" value="NZ_JAPNOA010000058.1"/>
</dbReference>
<sequence>MSGRYVRAFWLWLHRWLGFALGLPLLVVGLSGSILVFYPTLDRLLDSRIASVTGCEVLPPERILEGLQQQLPERIGSWRLEMPMEPGLPYNARFMNPVETRGAGFAPLLVWIQPCSGDVLRQGFWGQTLMTWIYNLHYQLLLGATGSNLVAWGGLVTLLLTLVGLWLWWPKAWWRGSSWRKALQWRQAAHPAVSSWQRHVLVGFYSLPLWLLLVITGVLLDAPGWYNSLANRVSPLPPYVMYHSVLYGSQPAMSATPVTAADAIRIAHQQFPQAELRWLETPADMLGVYQVRLYQDGEPGRRFPQTRLVIDQYSGKVLMRHDPFEDNAGATVQRWLHPLHSGEAFGLVGRWLVLLCGLLPVWMLWTGTQRWYIKRQARQRMQLRGQNAERH</sequence>
<dbReference type="Pfam" id="PF03929">
    <property type="entry name" value="PepSY_TM"/>
    <property type="match status" value="1"/>
</dbReference>
<dbReference type="InterPro" id="IPR005625">
    <property type="entry name" value="PepSY-ass_TM"/>
</dbReference>
<organism evidence="3 4">
    <name type="scientific">Parathalassolituus penaei</name>
    <dbReference type="NCBI Taxonomy" id="2997323"/>
    <lineage>
        <taxon>Bacteria</taxon>
        <taxon>Pseudomonadati</taxon>
        <taxon>Pseudomonadota</taxon>
        <taxon>Gammaproteobacteria</taxon>
        <taxon>Oceanospirillales</taxon>
        <taxon>Oceanospirillaceae</taxon>
        <taxon>Parathalassolituus</taxon>
    </lineage>
</organism>
<proteinExistence type="predicted"/>
<comment type="caution">
    <text evidence="3">The sequence shown here is derived from an EMBL/GenBank/DDBJ whole genome shotgun (WGS) entry which is preliminary data.</text>
</comment>
<dbReference type="PANTHER" id="PTHR34219">
    <property type="entry name" value="IRON-REGULATED INNER MEMBRANE PROTEIN-RELATED"/>
    <property type="match status" value="1"/>
</dbReference>
<dbReference type="InterPro" id="IPR025711">
    <property type="entry name" value="PepSY"/>
</dbReference>
<dbReference type="Proteomes" id="UP001150830">
    <property type="component" value="Unassembled WGS sequence"/>
</dbReference>
<keyword evidence="1" id="KW-1133">Transmembrane helix</keyword>
<gene>
    <name evidence="3" type="ORF">OUO13_17100</name>
</gene>
<evidence type="ECO:0000259" key="2">
    <source>
        <dbReference type="Pfam" id="PF03413"/>
    </source>
</evidence>
<keyword evidence="4" id="KW-1185">Reference proteome</keyword>
<dbReference type="EMBL" id="JAPNOA010000058">
    <property type="protein sequence ID" value="MCY0966897.1"/>
    <property type="molecule type" value="Genomic_DNA"/>
</dbReference>